<dbReference type="InterPro" id="IPR045135">
    <property type="entry name" value="Rpn7_N"/>
</dbReference>
<gene>
    <name evidence="3" type="ORF">ALAG00032_LOCUS5331</name>
</gene>
<dbReference type="PANTHER" id="PTHR14145:SF1">
    <property type="entry name" value="26S PROTEASOME NON-ATPASE REGULATORY SUBUNIT 6"/>
    <property type="match status" value="1"/>
</dbReference>
<dbReference type="InterPro" id="IPR000717">
    <property type="entry name" value="PCI_dom"/>
</dbReference>
<dbReference type="FunFam" id="1.25.40.570:FF:000005">
    <property type="entry name" value="26S proteasome regulatory subunit N7"/>
    <property type="match status" value="1"/>
</dbReference>
<dbReference type="GO" id="GO:0000502">
    <property type="term" value="C:proteasome complex"/>
    <property type="evidence" value="ECO:0007669"/>
    <property type="project" value="UniProtKB-KW"/>
</dbReference>
<evidence type="ECO:0000259" key="2">
    <source>
        <dbReference type="PROSITE" id="PS50250"/>
    </source>
</evidence>
<dbReference type="GO" id="GO:0043161">
    <property type="term" value="P:proteasome-mediated ubiquitin-dependent protein catabolic process"/>
    <property type="evidence" value="ECO:0007669"/>
    <property type="project" value="TreeGrafter"/>
</dbReference>
<dbReference type="SUPFAM" id="SSF46785">
    <property type="entry name" value="Winged helix' DNA-binding domain"/>
    <property type="match status" value="1"/>
</dbReference>
<dbReference type="InterPro" id="IPR049549">
    <property type="entry name" value="RPN7_PSMD6_C"/>
</dbReference>
<sequence>MSEGITAMEEEVKDKTPNFVSGTAELEPDMSLAQLVFRYGRLLSNDDDVIADGIDVEQMKENYEKKLSAEIERKQMAPLYEWICMKFGWDIDKKKLEEMKLSNDAEAAYLEAKLDEARRNSGDMEVVDAMFDIARFYGRICDKEKTYLANDEIRDRAKVSSGKKVDAVMNKIRISLFYLDLVKAKEQLAQAKKLAETGGDWDRNNRLAVYEAIFFLVNRDFKEAAKKLLSGVSTFTCTELCDYQDFVFYAVISNLLALTRPELKKKILDAPDVLQILPQIPHLQPLVSSLYDCEYATFFRHLLPIDARVKNDRYLQPHSKFLLRELRILVYTQFLDAYKSVTLQAMADKFQVSLSFLDKELAHFVAQHRLNANIDSVHQIVHTNRPDANSAHYQSIIKQGDLLLNQIQKLARCVAI</sequence>
<dbReference type="PANTHER" id="PTHR14145">
    <property type="entry name" value="26S PROTESOME SUBUNIT 6"/>
    <property type="match status" value="1"/>
</dbReference>
<dbReference type="EMBL" id="HBIJ01007547">
    <property type="protein sequence ID" value="CAE0364590.1"/>
    <property type="molecule type" value="Transcribed_RNA"/>
</dbReference>
<dbReference type="Gene3D" id="1.25.40.570">
    <property type="match status" value="1"/>
</dbReference>
<organism evidence="3">
    <name type="scientific">Aureoumbra lagunensis</name>
    <dbReference type="NCBI Taxonomy" id="44058"/>
    <lineage>
        <taxon>Eukaryota</taxon>
        <taxon>Sar</taxon>
        <taxon>Stramenopiles</taxon>
        <taxon>Ochrophyta</taxon>
        <taxon>Pelagophyceae</taxon>
        <taxon>Pelagomonadales</taxon>
        <taxon>Aureoumbra</taxon>
    </lineage>
</organism>
<dbReference type="SMART" id="SM00088">
    <property type="entry name" value="PINT"/>
    <property type="match status" value="1"/>
</dbReference>
<dbReference type="Pfam" id="PF21154">
    <property type="entry name" value="RPN7_PSMD6_C"/>
    <property type="match status" value="1"/>
</dbReference>
<dbReference type="Pfam" id="PF01399">
    <property type="entry name" value="PCI"/>
    <property type="match status" value="1"/>
</dbReference>
<dbReference type="InterPro" id="IPR019585">
    <property type="entry name" value="Rpn7/CSN1"/>
</dbReference>
<dbReference type="AlphaFoldDB" id="A0A7S3JTL7"/>
<evidence type="ECO:0000313" key="3">
    <source>
        <dbReference type="EMBL" id="CAE0364590.1"/>
    </source>
</evidence>
<evidence type="ECO:0000256" key="1">
    <source>
        <dbReference type="ARBA" id="ARBA00022942"/>
    </source>
</evidence>
<proteinExistence type="predicted"/>
<keyword evidence="1" id="KW-0647">Proteasome</keyword>
<dbReference type="PROSITE" id="PS50250">
    <property type="entry name" value="PCI"/>
    <property type="match status" value="1"/>
</dbReference>
<accession>A0A7S3JTL7</accession>
<dbReference type="InterPro" id="IPR036390">
    <property type="entry name" value="WH_DNA-bd_sf"/>
</dbReference>
<dbReference type="Pfam" id="PF10602">
    <property type="entry name" value="RPN7"/>
    <property type="match status" value="1"/>
</dbReference>
<feature type="domain" description="PCI" evidence="2">
    <location>
        <begin position="220"/>
        <end position="388"/>
    </location>
</feature>
<reference evidence="3" key="1">
    <citation type="submission" date="2021-01" db="EMBL/GenBank/DDBJ databases">
        <authorList>
            <person name="Corre E."/>
            <person name="Pelletier E."/>
            <person name="Niang G."/>
            <person name="Scheremetjew M."/>
            <person name="Finn R."/>
            <person name="Kale V."/>
            <person name="Holt S."/>
            <person name="Cochrane G."/>
            <person name="Meng A."/>
            <person name="Brown T."/>
            <person name="Cohen L."/>
        </authorList>
    </citation>
    <scope>NUCLEOTIDE SEQUENCE</scope>
    <source>
        <strain evidence="3">CCMP1510</strain>
    </source>
</reference>
<protein>
    <recommendedName>
        <fullName evidence="2">PCI domain-containing protein</fullName>
    </recommendedName>
</protein>
<name>A0A7S3JTL7_9STRA</name>